<gene>
    <name evidence="1" type="ORF">BGV66_26950</name>
</gene>
<sequence length="84" mass="9471">MCIRRCLYLSRINRGATNPIEAAKQNVDVFCLFTVSNVGPNKITLRADNGLYLSRINRGSINPIEAAKERPDVFCEFAVTTFFE</sequence>
<dbReference type="InterPro" id="IPR008999">
    <property type="entry name" value="Actin-crosslinking"/>
</dbReference>
<evidence type="ECO:0000313" key="2">
    <source>
        <dbReference type="Proteomes" id="UP000183667"/>
    </source>
</evidence>
<reference evidence="2" key="1">
    <citation type="submission" date="2016-08" db="EMBL/GenBank/DDBJ databases">
        <title>Population biology and virulence potential of Burkholderia ubonensis.</title>
        <authorList>
            <person name="Price E.P."/>
            <person name="Currie B.J."/>
            <person name="Wagner D.M."/>
        </authorList>
    </citation>
    <scope>NUCLEOTIDE SEQUENCE [LARGE SCALE GENOMIC DNA]</scope>
    <source>
        <strain evidence="2">MSMB0103</strain>
    </source>
</reference>
<dbReference type="AlphaFoldDB" id="A0ABD6PX10"/>
<organism evidence="1 2">
    <name type="scientific">Burkholderia ubonensis</name>
    <dbReference type="NCBI Taxonomy" id="101571"/>
    <lineage>
        <taxon>Bacteria</taxon>
        <taxon>Pseudomonadati</taxon>
        <taxon>Pseudomonadota</taxon>
        <taxon>Betaproteobacteria</taxon>
        <taxon>Burkholderiales</taxon>
        <taxon>Burkholderiaceae</taxon>
        <taxon>Burkholderia</taxon>
        <taxon>Burkholderia cepacia complex</taxon>
    </lineage>
</organism>
<name>A0ABD6PX10_9BURK</name>
<dbReference type="EMBL" id="MEAU01000046">
    <property type="protein sequence ID" value="OJA42149.1"/>
    <property type="molecule type" value="Genomic_DNA"/>
</dbReference>
<comment type="caution">
    <text evidence="1">The sequence shown here is derived from an EMBL/GenBank/DDBJ whole genome shotgun (WGS) entry which is preliminary data.</text>
</comment>
<dbReference type="RefSeq" id="WP_071768225.1">
    <property type="nucleotide sequence ID" value="NZ_MEAU01000046.1"/>
</dbReference>
<evidence type="ECO:0000313" key="1">
    <source>
        <dbReference type="EMBL" id="OJA42149.1"/>
    </source>
</evidence>
<dbReference type="CDD" id="cd00257">
    <property type="entry name" value="beta-trefoil_FSCN-like"/>
    <property type="match status" value="1"/>
</dbReference>
<dbReference type="SUPFAM" id="SSF50405">
    <property type="entry name" value="Actin-crosslinking proteins"/>
    <property type="match status" value="1"/>
</dbReference>
<dbReference type="Proteomes" id="UP000183667">
    <property type="component" value="Unassembled WGS sequence"/>
</dbReference>
<accession>A0ABD6PX10</accession>
<dbReference type="Gene3D" id="2.80.10.50">
    <property type="match status" value="1"/>
</dbReference>
<protein>
    <submittedName>
        <fullName evidence="1">Uncharacterized protein</fullName>
    </submittedName>
</protein>
<proteinExistence type="predicted"/>